<name>A0A0R3MLD4_9BRAD</name>
<dbReference type="InterPro" id="IPR051603">
    <property type="entry name" value="Zinc-ADH_QOR/CCCR"/>
</dbReference>
<sequence length="331" mass="35473">MKAILVHRPGGPEALDYVEVPVPALGSRDVLIRAQAFGVGQPDKLIRSGVYKWMPPLPANPGNDVAGYVDAVGADVTEVSVGQRVLLSARDLAQRGGCYAEYVAAPADAVHLLPENVAFEDAVCLANYQVAWALLHHCGAATPPRSVLVIGAAGGVGTSLVQLAKIAGMKVIGTVSTPEKAAFARKMGADETIFYRDEDVVARTRALTDGRGVSLVLDHVCGPEFYSYLGALDKWGTIVSYNAFAGLPAENAMGEMRKYLDICPAIRCFSFHIYDHDREGRREIMRKVISYLAEGAISPSIFKRFKLSDVRAAHELLDSGAAFGKIVMTPG</sequence>
<reference evidence="3 4" key="1">
    <citation type="submission" date="2014-03" db="EMBL/GenBank/DDBJ databases">
        <title>Bradyrhizobium valentinum sp. nov., isolated from effective nodules of Lupinus mariae-josephae, a lupine endemic of basic-lime soils in Eastern Spain.</title>
        <authorList>
            <person name="Duran D."/>
            <person name="Rey L."/>
            <person name="Navarro A."/>
            <person name="Busquets A."/>
            <person name="Imperial J."/>
            <person name="Ruiz-Argueso T."/>
        </authorList>
    </citation>
    <scope>NUCLEOTIDE SEQUENCE [LARGE SCALE GENOMIC DNA]</scope>
    <source>
        <strain evidence="3 4">CCBAU 23086</strain>
    </source>
</reference>
<dbReference type="PANTHER" id="PTHR44154:SF1">
    <property type="entry name" value="QUINONE OXIDOREDUCTASE"/>
    <property type="match status" value="1"/>
</dbReference>
<evidence type="ECO:0000256" key="1">
    <source>
        <dbReference type="ARBA" id="ARBA00022857"/>
    </source>
</evidence>
<dbReference type="CDD" id="cd08268">
    <property type="entry name" value="MDR2"/>
    <property type="match status" value="1"/>
</dbReference>
<dbReference type="InterPro" id="IPR011032">
    <property type="entry name" value="GroES-like_sf"/>
</dbReference>
<dbReference type="AlphaFoldDB" id="A0A0R3MLD4"/>
<dbReference type="InterPro" id="IPR020843">
    <property type="entry name" value="ER"/>
</dbReference>
<dbReference type="SMART" id="SM00829">
    <property type="entry name" value="PKS_ER"/>
    <property type="match status" value="1"/>
</dbReference>
<dbReference type="Pfam" id="PF00107">
    <property type="entry name" value="ADH_zinc_N"/>
    <property type="match status" value="1"/>
</dbReference>
<dbReference type="Pfam" id="PF08240">
    <property type="entry name" value="ADH_N"/>
    <property type="match status" value="1"/>
</dbReference>
<dbReference type="SUPFAM" id="SSF51735">
    <property type="entry name" value="NAD(P)-binding Rossmann-fold domains"/>
    <property type="match status" value="1"/>
</dbReference>
<dbReference type="Gene3D" id="3.90.180.10">
    <property type="entry name" value="Medium-chain alcohol dehydrogenases, catalytic domain"/>
    <property type="match status" value="1"/>
</dbReference>
<accession>A0A0R3MLD4</accession>
<dbReference type="InterPro" id="IPR036291">
    <property type="entry name" value="NAD(P)-bd_dom_sf"/>
</dbReference>
<dbReference type="Proteomes" id="UP000051660">
    <property type="component" value="Unassembled WGS sequence"/>
</dbReference>
<feature type="domain" description="Enoyl reductase (ER)" evidence="2">
    <location>
        <begin position="10"/>
        <end position="328"/>
    </location>
</feature>
<comment type="caution">
    <text evidence="3">The sequence shown here is derived from an EMBL/GenBank/DDBJ whole genome shotgun (WGS) entry which is preliminary data.</text>
</comment>
<dbReference type="RefSeq" id="WP_057861586.1">
    <property type="nucleotide sequence ID" value="NZ_LLYB01000106.1"/>
</dbReference>
<dbReference type="PANTHER" id="PTHR44154">
    <property type="entry name" value="QUINONE OXIDOREDUCTASE"/>
    <property type="match status" value="1"/>
</dbReference>
<organism evidence="3 4">
    <name type="scientific">Bradyrhizobium lablabi</name>
    <dbReference type="NCBI Taxonomy" id="722472"/>
    <lineage>
        <taxon>Bacteria</taxon>
        <taxon>Pseudomonadati</taxon>
        <taxon>Pseudomonadota</taxon>
        <taxon>Alphaproteobacteria</taxon>
        <taxon>Hyphomicrobiales</taxon>
        <taxon>Nitrobacteraceae</taxon>
        <taxon>Bradyrhizobium</taxon>
    </lineage>
</organism>
<evidence type="ECO:0000313" key="4">
    <source>
        <dbReference type="Proteomes" id="UP000051660"/>
    </source>
</evidence>
<keyword evidence="1" id="KW-0521">NADP</keyword>
<dbReference type="OrthoDB" id="7355832at2"/>
<dbReference type="GO" id="GO:0016491">
    <property type="term" value="F:oxidoreductase activity"/>
    <property type="evidence" value="ECO:0007669"/>
    <property type="project" value="InterPro"/>
</dbReference>
<dbReference type="InterPro" id="IPR013154">
    <property type="entry name" value="ADH-like_N"/>
</dbReference>
<gene>
    <name evidence="3" type="ORF">CQ14_29795</name>
</gene>
<dbReference type="EMBL" id="LLYB01000106">
    <property type="protein sequence ID" value="KRR18349.1"/>
    <property type="molecule type" value="Genomic_DNA"/>
</dbReference>
<evidence type="ECO:0000313" key="3">
    <source>
        <dbReference type="EMBL" id="KRR18349.1"/>
    </source>
</evidence>
<proteinExistence type="predicted"/>
<dbReference type="InterPro" id="IPR013149">
    <property type="entry name" value="ADH-like_C"/>
</dbReference>
<dbReference type="SUPFAM" id="SSF50129">
    <property type="entry name" value="GroES-like"/>
    <property type="match status" value="1"/>
</dbReference>
<evidence type="ECO:0000259" key="2">
    <source>
        <dbReference type="SMART" id="SM00829"/>
    </source>
</evidence>
<dbReference type="Gene3D" id="3.40.50.720">
    <property type="entry name" value="NAD(P)-binding Rossmann-like Domain"/>
    <property type="match status" value="1"/>
</dbReference>
<protein>
    <submittedName>
        <fullName evidence="3">Quinone oxidoreductase</fullName>
    </submittedName>
</protein>